<dbReference type="PANTHER" id="PTHR43584:SF8">
    <property type="entry name" value="N-ACETYLMURAMATE ALPHA-1-PHOSPHATE URIDYLYLTRANSFERASE"/>
    <property type="match status" value="1"/>
</dbReference>
<sequence length="282" mass="29826">MNRLPPSPSASACAGAALPTPTVLSTAQPAHPTRARALLLAAGRGERMRPLTDATPKPLLVVQGQPLLQWHLEALAAAGLGAVAINTAWLGAQISDYFGSHFGLQPFADKREQLSIFYSQEGRDFGAALETAGGIARALPLLDDIFWLAAGDVFAPDFVFAPEALHAFAASPMLAHLWLVPNPAHHPRGDFGLSPDGLALNLGAEHPGPRYTYSTIALLRAELFGPPWCNIAPGNPQGEAAPLGPLLRRAMDAGRVSAQLYEGRWTDVGTPERLAALNTTAF</sequence>
<dbReference type="Pfam" id="PF12804">
    <property type="entry name" value="NTP_transf_3"/>
    <property type="match status" value="1"/>
</dbReference>
<evidence type="ECO:0000313" key="6">
    <source>
        <dbReference type="Proteomes" id="UP000295182"/>
    </source>
</evidence>
<proteinExistence type="predicted"/>
<dbReference type="EMBL" id="SLXH01000017">
    <property type="protein sequence ID" value="TCP16586.1"/>
    <property type="molecule type" value="Genomic_DNA"/>
</dbReference>
<accession>A0A4V2SJQ8</accession>
<evidence type="ECO:0000256" key="3">
    <source>
        <dbReference type="ARBA" id="ARBA00022842"/>
    </source>
</evidence>
<name>A0A4V2SJQ8_9BURK</name>
<evidence type="ECO:0000256" key="2">
    <source>
        <dbReference type="ARBA" id="ARBA00022695"/>
    </source>
</evidence>
<dbReference type="AlphaFoldDB" id="A0A4V2SJQ8"/>
<keyword evidence="6" id="KW-1185">Reference proteome</keyword>
<reference evidence="5 6" key="1">
    <citation type="submission" date="2019-03" db="EMBL/GenBank/DDBJ databases">
        <title>Genomic Encyclopedia of Type Strains, Phase IV (KMG-IV): sequencing the most valuable type-strain genomes for metagenomic binning, comparative biology and taxonomic classification.</title>
        <authorList>
            <person name="Goeker M."/>
        </authorList>
    </citation>
    <scope>NUCLEOTIDE SEQUENCE [LARGE SCALE GENOMIC DNA]</scope>
    <source>
        <strain evidence="5 6">DSM 1837</strain>
    </source>
</reference>
<dbReference type="InterPro" id="IPR029044">
    <property type="entry name" value="Nucleotide-diphossugar_trans"/>
</dbReference>
<evidence type="ECO:0000256" key="1">
    <source>
        <dbReference type="ARBA" id="ARBA00022679"/>
    </source>
</evidence>
<comment type="caution">
    <text evidence="5">The sequence shown here is derived from an EMBL/GenBank/DDBJ whole genome shotgun (WGS) entry which is preliminary data.</text>
</comment>
<evidence type="ECO:0000313" key="5">
    <source>
        <dbReference type="EMBL" id="TCP16586.1"/>
    </source>
</evidence>
<keyword evidence="1 5" id="KW-0808">Transferase</keyword>
<feature type="domain" description="MobA-like NTP transferase" evidence="4">
    <location>
        <begin position="37"/>
        <end position="110"/>
    </location>
</feature>
<dbReference type="InterPro" id="IPR050065">
    <property type="entry name" value="GlmU-like"/>
</dbReference>
<dbReference type="PANTHER" id="PTHR43584">
    <property type="entry name" value="NUCLEOTIDYL TRANSFERASE"/>
    <property type="match status" value="1"/>
</dbReference>
<dbReference type="InterPro" id="IPR025877">
    <property type="entry name" value="MobA-like_NTP_Trfase"/>
</dbReference>
<gene>
    <name evidence="5" type="ORF">EV674_11752</name>
</gene>
<keyword evidence="2 5" id="KW-0548">Nucleotidyltransferase</keyword>
<evidence type="ECO:0000259" key="4">
    <source>
        <dbReference type="Pfam" id="PF12804"/>
    </source>
</evidence>
<dbReference type="CDD" id="cd06422">
    <property type="entry name" value="NTP_transferase_like_1"/>
    <property type="match status" value="1"/>
</dbReference>
<dbReference type="Gene3D" id="3.90.550.10">
    <property type="entry name" value="Spore Coat Polysaccharide Biosynthesis Protein SpsA, Chain A"/>
    <property type="match status" value="1"/>
</dbReference>
<protein>
    <submittedName>
        <fullName evidence="5">MurNAc alpha-1-phosphate uridylyltransferase</fullName>
    </submittedName>
</protein>
<dbReference type="GO" id="GO:0016779">
    <property type="term" value="F:nucleotidyltransferase activity"/>
    <property type="evidence" value="ECO:0007669"/>
    <property type="project" value="UniProtKB-KW"/>
</dbReference>
<dbReference type="Proteomes" id="UP000295182">
    <property type="component" value="Unassembled WGS sequence"/>
</dbReference>
<organism evidence="5 6">
    <name type="scientific">Simplicispira metamorpha</name>
    <dbReference type="NCBI Taxonomy" id="80881"/>
    <lineage>
        <taxon>Bacteria</taxon>
        <taxon>Pseudomonadati</taxon>
        <taxon>Pseudomonadota</taxon>
        <taxon>Betaproteobacteria</taxon>
        <taxon>Burkholderiales</taxon>
        <taxon>Comamonadaceae</taxon>
        <taxon>Simplicispira</taxon>
    </lineage>
</organism>
<dbReference type="OrthoDB" id="9788272at2"/>
<keyword evidence="3" id="KW-0460">Magnesium</keyword>
<dbReference type="SUPFAM" id="SSF53448">
    <property type="entry name" value="Nucleotide-diphospho-sugar transferases"/>
    <property type="match status" value="1"/>
</dbReference>